<organism evidence="2">
    <name type="scientific">Spongospora subterranea</name>
    <dbReference type="NCBI Taxonomy" id="70186"/>
    <lineage>
        <taxon>Eukaryota</taxon>
        <taxon>Sar</taxon>
        <taxon>Rhizaria</taxon>
        <taxon>Endomyxa</taxon>
        <taxon>Phytomyxea</taxon>
        <taxon>Plasmodiophorida</taxon>
        <taxon>Plasmodiophoridae</taxon>
        <taxon>Spongospora</taxon>
    </lineage>
</organism>
<feature type="compositionally biased region" description="Polar residues" evidence="1">
    <location>
        <begin position="1"/>
        <end position="19"/>
    </location>
</feature>
<reference evidence="2" key="1">
    <citation type="submission" date="2015-04" db="EMBL/GenBank/DDBJ databases">
        <title>The genome sequence of the plant pathogenic Rhizarian Plasmodiophora brassicae reveals insights in its biotrophic life cycle and the origin of chitin synthesis.</title>
        <authorList>
            <person name="Schwelm A."/>
            <person name="Fogelqvist J."/>
            <person name="Knaust A."/>
            <person name="Julke S."/>
            <person name="Lilja T."/>
            <person name="Dhandapani V."/>
            <person name="Bonilla-Rosso G."/>
            <person name="Karlsson M."/>
            <person name="Shevchenko A."/>
            <person name="Choi S.R."/>
            <person name="Kim H.G."/>
            <person name="Park J.Y."/>
            <person name="Lim Y.P."/>
            <person name="Ludwig-Muller J."/>
            <person name="Dixelius C."/>
        </authorList>
    </citation>
    <scope>NUCLEOTIDE SEQUENCE</scope>
    <source>
        <tissue evidence="2">Potato root galls</tissue>
    </source>
</reference>
<accession>A0A0H5R2I6</accession>
<protein>
    <submittedName>
        <fullName evidence="2">Uncharacterized protein</fullName>
    </submittedName>
</protein>
<name>A0A0H5R2I6_9EUKA</name>
<feature type="compositionally biased region" description="Polar residues" evidence="1">
    <location>
        <begin position="30"/>
        <end position="40"/>
    </location>
</feature>
<evidence type="ECO:0000313" key="2">
    <source>
        <dbReference type="EMBL" id="CRZ02094.1"/>
    </source>
</evidence>
<evidence type="ECO:0000256" key="1">
    <source>
        <dbReference type="SAM" id="MobiDB-lite"/>
    </source>
</evidence>
<dbReference type="AlphaFoldDB" id="A0A0H5R2I6"/>
<sequence length="221" mass="24794">MSDDNSNNSSAETTISETDSAAGRHDVDSSSDIATYSFTSEAKESLSPKIVDCSPDFSSIETGLEHSSVISEENDEMQQSLKTTTGTSSGQPRRPTGRGDSESLSLKEIRNLLARFELQKHTITQDSVNEKLPSVRQQYSQGYEQRRQARNQLRESLHRLNSILDQNIPTNLNEGAAMVRKTPEGKADPKIMQEVQDRIDALAPGESWKEDKYKLDHEYKW</sequence>
<feature type="compositionally biased region" description="Polar residues" evidence="1">
    <location>
        <begin position="77"/>
        <end position="91"/>
    </location>
</feature>
<feature type="region of interest" description="Disordered" evidence="1">
    <location>
        <begin position="1"/>
        <end position="105"/>
    </location>
</feature>
<dbReference type="EMBL" id="HACM01001652">
    <property type="protein sequence ID" value="CRZ02094.1"/>
    <property type="molecule type" value="Transcribed_RNA"/>
</dbReference>
<proteinExistence type="predicted"/>